<dbReference type="AlphaFoldDB" id="A0A9W6ND49"/>
<sequence length="173" mass="18775">MPIRRPGHLLPAHLLPAHPQPALRLPASPSRRRLLLASAALGLLAIRPAQAADRLSFEELYGSQGVFGLTFSEKTKSLAGRKVAMRGFMAPPLQAEADFFVLTEIPMALCPFCSSDADWPDNIIVVRLDRAQTFEQANALIEVTGTLEVGSWTDPETGFVSLLRIVGARFGQA</sequence>
<name>A0A9W6ND49_9HYPH</name>
<dbReference type="RefSeq" id="WP_246546950.1">
    <property type="nucleotide sequence ID" value="NZ_BSFM01000020.1"/>
</dbReference>
<evidence type="ECO:0008006" key="3">
    <source>
        <dbReference type="Google" id="ProtNLM"/>
    </source>
</evidence>
<reference evidence="1" key="2">
    <citation type="submission" date="2023-01" db="EMBL/GenBank/DDBJ databases">
        <authorList>
            <person name="Sun Q."/>
            <person name="Evtushenko L."/>
        </authorList>
    </citation>
    <scope>NUCLEOTIDE SEQUENCE</scope>
    <source>
        <strain evidence="1">VKM B-2789</strain>
    </source>
</reference>
<protein>
    <recommendedName>
        <fullName evidence="3">DUF3299 domain-containing protein</fullName>
    </recommendedName>
</protein>
<organism evidence="1 2">
    <name type="scientific">Ancylobacter defluvii</name>
    <dbReference type="NCBI Taxonomy" id="1282440"/>
    <lineage>
        <taxon>Bacteria</taxon>
        <taxon>Pseudomonadati</taxon>
        <taxon>Pseudomonadota</taxon>
        <taxon>Alphaproteobacteria</taxon>
        <taxon>Hyphomicrobiales</taxon>
        <taxon>Xanthobacteraceae</taxon>
        <taxon>Ancylobacter</taxon>
    </lineage>
</organism>
<dbReference type="Proteomes" id="UP001143330">
    <property type="component" value="Unassembled WGS sequence"/>
</dbReference>
<evidence type="ECO:0000313" key="2">
    <source>
        <dbReference type="Proteomes" id="UP001143330"/>
    </source>
</evidence>
<evidence type="ECO:0000313" key="1">
    <source>
        <dbReference type="EMBL" id="GLK86367.1"/>
    </source>
</evidence>
<dbReference type="EMBL" id="BSFM01000020">
    <property type="protein sequence ID" value="GLK86367.1"/>
    <property type="molecule type" value="Genomic_DNA"/>
</dbReference>
<reference evidence="1" key="1">
    <citation type="journal article" date="2014" name="Int. J. Syst. Evol. Microbiol.">
        <title>Complete genome sequence of Corynebacterium casei LMG S-19264T (=DSM 44701T), isolated from a smear-ripened cheese.</title>
        <authorList>
            <consortium name="US DOE Joint Genome Institute (JGI-PGF)"/>
            <person name="Walter F."/>
            <person name="Albersmeier A."/>
            <person name="Kalinowski J."/>
            <person name="Ruckert C."/>
        </authorList>
    </citation>
    <scope>NUCLEOTIDE SEQUENCE</scope>
    <source>
        <strain evidence="1">VKM B-2789</strain>
    </source>
</reference>
<proteinExistence type="predicted"/>
<gene>
    <name evidence="1" type="ORF">GCM10017653_44370</name>
</gene>
<keyword evidence="2" id="KW-1185">Reference proteome</keyword>
<dbReference type="Gene3D" id="2.40.50.870">
    <property type="entry name" value="Protein of unknown function (DUF3299)"/>
    <property type="match status" value="1"/>
</dbReference>
<accession>A0A9W6ND49</accession>
<comment type="caution">
    <text evidence="1">The sequence shown here is derived from an EMBL/GenBank/DDBJ whole genome shotgun (WGS) entry which is preliminary data.</text>
</comment>